<dbReference type="EMBL" id="MRBO01000687">
    <property type="protein sequence ID" value="KAB2582453.1"/>
    <property type="molecule type" value="Genomic_DNA"/>
</dbReference>
<evidence type="ECO:0008006" key="6">
    <source>
        <dbReference type="Google" id="ProtNLM"/>
    </source>
</evidence>
<dbReference type="AlphaFoldDB" id="A0A5N5DXK0"/>
<evidence type="ECO:0000256" key="1">
    <source>
        <dbReference type="SAM" id="Phobius"/>
    </source>
</evidence>
<evidence type="ECO:0000313" key="5">
    <source>
        <dbReference type="Proteomes" id="UP000627573"/>
    </source>
</evidence>
<accession>A0A5N5DXK0</accession>
<keyword evidence="1" id="KW-0472">Membrane</keyword>
<reference evidence="3 5" key="2">
    <citation type="submission" date="2020-12" db="EMBL/GenBank/DDBJ databases">
        <title>Draft genome sequence of furan degrading bacterial strain FUR100.</title>
        <authorList>
            <person name="Woiski C."/>
        </authorList>
    </citation>
    <scope>NUCLEOTIDE SEQUENCE [LARGE SCALE GENOMIC DNA]</scope>
    <source>
        <strain evidence="3 5">FUR100</strain>
    </source>
</reference>
<keyword evidence="1" id="KW-1133">Transmembrane helix</keyword>
<evidence type="ECO:0000313" key="3">
    <source>
        <dbReference type="EMBL" id="MBH5144088.1"/>
    </source>
</evidence>
<feature type="transmembrane region" description="Helical" evidence="1">
    <location>
        <begin position="12"/>
        <end position="31"/>
    </location>
</feature>
<keyword evidence="5" id="KW-1185">Reference proteome</keyword>
<protein>
    <recommendedName>
        <fullName evidence="6">DUF3311 domain-containing protein</fullName>
    </recommendedName>
</protein>
<dbReference type="Proteomes" id="UP000627573">
    <property type="component" value="Unassembled WGS sequence"/>
</dbReference>
<dbReference type="RefSeq" id="WP_134998590.1">
    <property type="nucleotide sequence ID" value="NZ_JABBPH010000002.1"/>
</dbReference>
<evidence type="ECO:0000313" key="4">
    <source>
        <dbReference type="Proteomes" id="UP000325576"/>
    </source>
</evidence>
<evidence type="ECO:0000313" key="2">
    <source>
        <dbReference type="EMBL" id="KAB2582453.1"/>
    </source>
</evidence>
<gene>
    <name evidence="2" type="ORF">BS297_25730</name>
    <name evidence="3" type="ORF">I3517_15845</name>
</gene>
<proteinExistence type="predicted"/>
<feature type="transmembrane region" description="Helical" evidence="1">
    <location>
        <begin position="51"/>
        <end position="71"/>
    </location>
</feature>
<comment type="caution">
    <text evidence="2">The sequence shown here is derived from an EMBL/GenBank/DDBJ whole genome shotgun (WGS) entry which is preliminary data.</text>
</comment>
<dbReference type="Proteomes" id="UP000325576">
    <property type="component" value="Unassembled WGS sequence"/>
</dbReference>
<organism evidence="2 4">
    <name type="scientific">Rhodococcus erythropolis</name>
    <name type="common">Arthrobacter picolinophilus</name>
    <dbReference type="NCBI Taxonomy" id="1833"/>
    <lineage>
        <taxon>Bacteria</taxon>
        <taxon>Bacillati</taxon>
        <taxon>Actinomycetota</taxon>
        <taxon>Actinomycetes</taxon>
        <taxon>Mycobacteriales</taxon>
        <taxon>Nocardiaceae</taxon>
        <taxon>Rhodococcus</taxon>
        <taxon>Rhodococcus erythropolis group</taxon>
    </lineage>
</organism>
<reference evidence="2 4" key="1">
    <citation type="journal article" date="2017" name="Poromechanics V (2013)">
        <title>Genomic Characterization of the Arsenic-Tolerant Actinobacterium, &lt;i&gt;Rhodococcus erythropolis&lt;/i&gt; S43.</title>
        <authorList>
            <person name="Retamal-Morales G."/>
            <person name="Mehnert M."/>
            <person name="Schwabe R."/>
            <person name="Tischler D."/>
            <person name="Schloemann M."/>
            <person name="Levican G.J."/>
        </authorList>
    </citation>
    <scope>NUCLEOTIDE SEQUENCE [LARGE SCALE GENOMIC DNA]</scope>
    <source>
        <strain evidence="2 4">S43</strain>
    </source>
</reference>
<dbReference type="EMBL" id="JAECSB010000055">
    <property type="protein sequence ID" value="MBH5144088.1"/>
    <property type="molecule type" value="Genomic_DNA"/>
</dbReference>
<sequence length="99" mass="10837">MKKFIRQLEPRTIHVTFGFLYGISLLLALFPPLYLAASGVSTRILGLPFSIFYWLFDGLLVGLSLWALYLVEGIRGELDEDFAVVSGPSVGSPSSPTGE</sequence>
<name>A0A5N5DXK0_RHOER</name>
<keyword evidence="1" id="KW-0812">Transmembrane</keyword>